<dbReference type="Proteomes" id="UP001642464">
    <property type="component" value="Unassembled WGS sequence"/>
</dbReference>
<evidence type="ECO:0000313" key="2">
    <source>
        <dbReference type="Proteomes" id="UP001642464"/>
    </source>
</evidence>
<evidence type="ECO:0000313" key="1">
    <source>
        <dbReference type="EMBL" id="CAK9047982.1"/>
    </source>
</evidence>
<reference evidence="1 2" key="1">
    <citation type="submission" date="2024-02" db="EMBL/GenBank/DDBJ databases">
        <authorList>
            <person name="Chen Y."/>
            <person name="Shah S."/>
            <person name="Dougan E. K."/>
            <person name="Thang M."/>
            <person name="Chan C."/>
        </authorList>
    </citation>
    <scope>NUCLEOTIDE SEQUENCE [LARGE SCALE GENOMIC DNA]</scope>
</reference>
<organism evidence="1 2">
    <name type="scientific">Durusdinium trenchii</name>
    <dbReference type="NCBI Taxonomy" id="1381693"/>
    <lineage>
        <taxon>Eukaryota</taxon>
        <taxon>Sar</taxon>
        <taxon>Alveolata</taxon>
        <taxon>Dinophyceae</taxon>
        <taxon>Suessiales</taxon>
        <taxon>Symbiodiniaceae</taxon>
        <taxon>Durusdinium</taxon>
    </lineage>
</organism>
<keyword evidence="2" id="KW-1185">Reference proteome</keyword>
<proteinExistence type="predicted"/>
<gene>
    <name evidence="1" type="ORF">SCF082_LOCUS26793</name>
</gene>
<sequence length="494" mass="56576">MACAMKGKLDSIETILSQKKGQVSGKLQEKFKVPERGSFTKKNNLEFCWADLVSGFHDACTDYKRDRVGPHVVPVEITLGRALALDGPIGQVYGGEAHHFQLKHPNYAFIGARHQLRRVHLALYKKYKYLDYDNDLTIFSSNLLAMTESEMKTYALLIRMLEKFYWKRLLRPEVDDETHGQQRSQEQARQVLRSYRHFCPVTFAALRQRGFEESLVKIVDQWLRSFFCFGWDPRPQHMGNFQRLIKVLFKVKVDESDPFRELRRICVCLLMQNSDKLLEACDQRANTRDLEAIAKRIVLGRSFFQVLKEMNCSDMGFSTEDLVTTFLPLGVVGGWCSMLELDSVLPGLGLVIPAACACMGLATVYKEGLGTLVSKFCKPSKDVIRGPFFVEETEEEDDEDEADESLEVNLDEEVTFEFLLGYGQWQTDLRLTYDAVISMDLNRLNPPPLPTIPVMQQANSSKYRYFQKPGEVGVKFWGSGGRNSKQQGWKAQNY</sequence>
<name>A0ABP0M900_9DINO</name>
<dbReference type="EMBL" id="CAXAMM010020469">
    <property type="protein sequence ID" value="CAK9047982.1"/>
    <property type="molecule type" value="Genomic_DNA"/>
</dbReference>
<protein>
    <submittedName>
        <fullName evidence="1">Rab-GAP TBC domain-containing protein</fullName>
    </submittedName>
</protein>
<accession>A0ABP0M900</accession>
<comment type="caution">
    <text evidence="1">The sequence shown here is derived from an EMBL/GenBank/DDBJ whole genome shotgun (WGS) entry which is preliminary data.</text>
</comment>